<feature type="transmembrane region" description="Helical" evidence="12">
    <location>
        <begin position="340"/>
        <end position="358"/>
    </location>
</feature>
<evidence type="ECO:0000256" key="7">
    <source>
        <dbReference type="ARBA" id="ARBA00022840"/>
    </source>
</evidence>
<feature type="transmembrane region" description="Helical" evidence="12">
    <location>
        <begin position="578"/>
        <end position="600"/>
    </location>
</feature>
<feature type="region of interest" description="Disordered" evidence="11">
    <location>
        <begin position="236"/>
        <end position="266"/>
    </location>
</feature>
<keyword evidence="10 12" id="KW-0472">Membrane</keyword>
<feature type="transmembrane region" description="Helical" evidence="12">
    <location>
        <begin position="95"/>
        <end position="114"/>
    </location>
</feature>
<feature type="domain" description="ABC transporter" evidence="13">
    <location>
        <begin position="1347"/>
        <end position="1583"/>
    </location>
</feature>
<keyword evidence="4 12" id="KW-0812">Transmembrane</keyword>
<dbReference type="Proteomes" id="UP001355207">
    <property type="component" value="Chromosome 3"/>
</dbReference>
<dbReference type="EMBL" id="CP144100">
    <property type="protein sequence ID" value="WWC88113.1"/>
    <property type="molecule type" value="Genomic_DNA"/>
</dbReference>
<feature type="compositionally biased region" description="Acidic residues" evidence="11">
    <location>
        <begin position="928"/>
        <end position="947"/>
    </location>
</feature>
<evidence type="ECO:0000256" key="8">
    <source>
        <dbReference type="ARBA" id="ARBA00022967"/>
    </source>
</evidence>
<feature type="transmembrane region" description="Helical" evidence="12">
    <location>
        <begin position="1254"/>
        <end position="1276"/>
    </location>
</feature>
<dbReference type="InterPro" id="IPR017871">
    <property type="entry name" value="ABC_transporter-like_CS"/>
</dbReference>
<dbReference type="GeneID" id="91093688"/>
<feature type="transmembrane region" description="Helical" evidence="12">
    <location>
        <begin position="498"/>
        <end position="517"/>
    </location>
</feature>
<dbReference type="PANTHER" id="PTHR24223:SF443">
    <property type="entry name" value="MULTIDRUG-RESISTANCE LIKE PROTEIN 1, ISOFORM I"/>
    <property type="match status" value="1"/>
</dbReference>
<keyword evidence="6" id="KW-0547">Nucleotide-binding</keyword>
<feature type="transmembrane region" description="Helical" evidence="12">
    <location>
        <begin position="1282"/>
        <end position="1302"/>
    </location>
</feature>
<accession>A0AAX4JT83</accession>
<feature type="transmembrane region" description="Helical" evidence="12">
    <location>
        <begin position="1126"/>
        <end position="1146"/>
    </location>
</feature>
<feature type="domain" description="ABC transmembrane type-1" evidence="14">
    <location>
        <begin position="353"/>
        <end position="639"/>
    </location>
</feature>
<dbReference type="InterPro" id="IPR044746">
    <property type="entry name" value="ABCC_6TM_D1"/>
</dbReference>
<organism evidence="15 16">
    <name type="scientific">Kwoniella dendrophila CBS 6074</name>
    <dbReference type="NCBI Taxonomy" id="1295534"/>
    <lineage>
        <taxon>Eukaryota</taxon>
        <taxon>Fungi</taxon>
        <taxon>Dikarya</taxon>
        <taxon>Basidiomycota</taxon>
        <taxon>Agaricomycotina</taxon>
        <taxon>Tremellomycetes</taxon>
        <taxon>Tremellales</taxon>
        <taxon>Cryptococcaceae</taxon>
        <taxon>Kwoniella</taxon>
    </lineage>
</organism>
<evidence type="ECO:0000256" key="1">
    <source>
        <dbReference type="ARBA" id="ARBA00004128"/>
    </source>
</evidence>
<evidence type="ECO:0000256" key="6">
    <source>
        <dbReference type="ARBA" id="ARBA00022741"/>
    </source>
</evidence>
<evidence type="ECO:0008006" key="17">
    <source>
        <dbReference type="Google" id="ProtNLM"/>
    </source>
</evidence>
<keyword evidence="9 12" id="KW-1133">Transmembrane helix</keyword>
<feature type="transmembrane region" description="Helical" evidence="12">
    <location>
        <begin position="120"/>
        <end position="141"/>
    </location>
</feature>
<comment type="similarity">
    <text evidence="2">Belongs to the ABC transporter superfamily. ABCC family. Conjugate transporter (TC 3.A.1.208) subfamily.</text>
</comment>
<evidence type="ECO:0000259" key="14">
    <source>
        <dbReference type="PROSITE" id="PS50929"/>
    </source>
</evidence>
<sequence>MAFQTPFMAELLKSHTEPTYQCSWPLRIVSQARVLDLTQCFEHAVLLPVPLLLAILIGTAQIFSISRKLKKPQEQGGLIWQNRTKRNERICTLKSHLLSASAVFALVSLGISFAHVRQHVLSTVHYSLLLLTILTFIHLSHLNHHTSRSSSTLILLFWPTYLLIFCVRVRTMIITGDLSRSLTHTLSGRLVLARESFWFLSIVAGMIGFIFELYSPEKRWKSLRAPWSKKGKIALTEDEEDDEEEALDGVDNLNGDGGIPGKNENGDIESPVSTANIFEKLTFSWLTPLLSLGTKKFLGEEDMWALPSGDSAESLSNKLHLSWENQLNLVKDGKKKKPSLSLAIFKAFGAPYIMAGLFKGTYDILNFLQPQLLRLLLSFVSSYGTDKPQPPIAGFAISILMFISANVATSILHQYFQRCFETTMRIRGGLVTLIYRKSLVLSNGEKSGRTTGDIVNLQSVDAVRIGDVCQYGHIAWSGPFQIVIAFISLYRLVGWQAFMGVAVMIISLPANTILNRINKRYQRQMMKIKDTRTRTMNEILNNIKSIKLYGWEKSFSEKIYNIRNNQELKMLRRIGINFAFVNFIWQGTPFLVAFSTFATFAFTSKKPLTSEIIFPAISLFQLLSFPMAMFANIINSIIEATVSLGRLEDFLSGEELDPNARKVIRPSEDPQGGPKNGDVVVSIKNGDFRWIANAEQPTLENIDLEIKKGELYAIIGRVGDGKSSLLGSMLGEMTRSEGSVTIRGEVAYFSQNSWILSATVKDNIVFGHRFDPDFYEEVLDACALRQDLAVLQSGDRTEVGEKGVSLSGGQKARISLARAVYARADIYLLDDPLAAVDSHVGRHIFDKVTGPNGLLKGKARILCTNAVTFLPQADQIIMLRRGIILERGQYDEAMNNTSSELYKLITGLGKQSAKGEEGSDGSSTPTVIEEDNDDEQSINEKEEESTIDDSASLRKRKAYRRMSTANMRRSSVISIRQAKRDAIKDLRESAKPKEHSEKGNVKKEVYKNYIAAASKIGVVIFLLAMLSGQGLGILSNFVLRQWASKNTNSQDDPDSGDYRQKVVKYLTIYGIVGLSGSILNVVSFATLKLVIALNSGRKLHDKAFGNLMRSPLSFFELTPTGRILNLFSRDIFVIDEVLIFALGSFFRTTTQVVGTVAVIAYGAPFVLLVFIPLGLLYRMVMRYYLATSRELKRLDAVSRSPIFSFFGETLSGLPVIRGYGQKSRFIANNEARIDRNQACYMPAMTINRWLAVRLEFLGSCLMFSTALVSVAALINYNSVDAGLVGLLMSYTISVTGTLNWLVRSASEVEQNIVSVERVLGYANLPSEAPDFIEDKKPSVNWPEQGSIEFDNFSMRYRPELDLCLRDVSVKINGGERVGVVGRTGAGKSSMTLALFRILEAAGGKILIDGIDISTIGLHDLRSVVSIIPQDPQLFEGSLRNNIDPTNVSSDADIWQALSQAHLKDHVTDNMGGTLDAEIAEGGSNLSAGQRQLVCFARALLRKTKILVLDEATSSIDLETDEAVQDILRGPDFKGVTTITIAHRINTILDSDKVLVMSEGKVAEYESPEVLIGREESLFAALVKEAGLSQNDTSKAASRVASRAASIKGKD</sequence>
<feature type="transmembrane region" description="Helical" evidence="12">
    <location>
        <begin position="1152"/>
        <end position="1177"/>
    </location>
</feature>
<dbReference type="InterPro" id="IPR011527">
    <property type="entry name" value="ABC1_TM_dom"/>
</dbReference>
<dbReference type="GO" id="GO:0016887">
    <property type="term" value="F:ATP hydrolysis activity"/>
    <property type="evidence" value="ECO:0007669"/>
    <property type="project" value="InterPro"/>
</dbReference>
<dbReference type="PROSITE" id="PS50929">
    <property type="entry name" value="ABC_TM1F"/>
    <property type="match status" value="2"/>
</dbReference>
<dbReference type="PANTHER" id="PTHR24223">
    <property type="entry name" value="ATP-BINDING CASSETTE SUB-FAMILY C"/>
    <property type="match status" value="1"/>
</dbReference>
<evidence type="ECO:0000256" key="2">
    <source>
        <dbReference type="ARBA" id="ARBA00009726"/>
    </source>
</evidence>
<feature type="domain" description="ABC transmembrane type-1" evidence="14">
    <location>
        <begin position="1019"/>
        <end position="1310"/>
    </location>
</feature>
<feature type="transmembrane region" description="Helical" evidence="12">
    <location>
        <begin position="1016"/>
        <end position="1039"/>
    </location>
</feature>
<evidence type="ECO:0000256" key="5">
    <source>
        <dbReference type="ARBA" id="ARBA00022737"/>
    </source>
</evidence>
<dbReference type="Pfam" id="PF00664">
    <property type="entry name" value="ABC_membrane"/>
    <property type="match status" value="2"/>
</dbReference>
<dbReference type="InterPro" id="IPR027417">
    <property type="entry name" value="P-loop_NTPase"/>
</dbReference>
<dbReference type="CDD" id="cd18603">
    <property type="entry name" value="ABC_6TM_MRP1_2_3_6_D2_like"/>
    <property type="match status" value="1"/>
</dbReference>
<comment type="subcellular location">
    <subcellularLocation>
        <location evidence="1">Vacuole membrane</location>
        <topology evidence="1">Multi-pass membrane protein</topology>
    </subcellularLocation>
</comment>
<dbReference type="InterPro" id="IPR050173">
    <property type="entry name" value="ABC_transporter_C-like"/>
</dbReference>
<dbReference type="SUPFAM" id="SSF90123">
    <property type="entry name" value="ABC transporter transmembrane region"/>
    <property type="match status" value="2"/>
</dbReference>
<dbReference type="Gene3D" id="3.40.50.300">
    <property type="entry name" value="P-loop containing nucleotide triphosphate hydrolases"/>
    <property type="match status" value="2"/>
</dbReference>
<dbReference type="PROSITE" id="PS50893">
    <property type="entry name" value="ABC_TRANSPORTER_2"/>
    <property type="match status" value="2"/>
</dbReference>
<evidence type="ECO:0000313" key="15">
    <source>
        <dbReference type="EMBL" id="WWC88113.1"/>
    </source>
</evidence>
<feature type="transmembrane region" description="Helical" evidence="12">
    <location>
        <begin position="45"/>
        <end position="65"/>
    </location>
</feature>
<evidence type="ECO:0000256" key="11">
    <source>
        <dbReference type="SAM" id="MobiDB-lite"/>
    </source>
</evidence>
<dbReference type="SUPFAM" id="SSF52540">
    <property type="entry name" value="P-loop containing nucleoside triphosphate hydrolases"/>
    <property type="match status" value="2"/>
</dbReference>
<feature type="transmembrane region" description="Helical" evidence="12">
    <location>
        <begin position="1068"/>
        <end position="1091"/>
    </location>
</feature>
<dbReference type="InterPro" id="IPR036640">
    <property type="entry name" value="ABC1_TM_sf"/>
</dbReference>
<name>A0AAX4JT83_9TREE</name>
<reference evidence="15 16" key="1">
    <citation type="submission" date="2024-01" db="EMBL/GenBank/DDBJ databases">
        <title>Comparative genomics of Cryptococcus and Kwoniella reveals pathogenesis evolution and contrasting modes of karyotype evolution via chromosome fusion or intercentromeric recombination.</title>
        <authorList>
            <person name="Coelho M.A."/>
            <person name="David-Palma M."/>
            <person name="Shea T."/>
            <person name="Bowers K."/>
            <person name="McGinley-Smith S."/>
            <person name="Mohammad A.W."/>
            <person name="Gnirke A."/>
            <person name="Yurkov A.M."/>
            <person name="Nowrousian M."/>
            <person name="Sun S."/>
            <person name="Cuomo C.A."/>
            <person name="Heitman J."/>
        </authorList>
    </citation>
    <scope>NUCLEOTIDE SEQUENCE [LARGE SCALE GENOMIC DNA]</scope>
    <source>
        <strain evidence="15 16">CBS 6074</strain>
    </source>
</reference>
<dbReference type="GO" id="GO:0005524">
    <property type="term" value="F:ATP binding"/>
    <property type="evidence" value="ECO:0007669"/>
    <property type="project" value="UniProtKB-KW"/>
</dbReference>
<dbReference type="InterPro" id="IPR056227">
    <property type="entry name" value="TMD0_ABC"/>
</dbReference>
<gene>
    <name evidence="15" type="ORF">L201_003017</name>
</gene>
<dbReference type="PROSITE" id="PS00211">
    <property type="entry name" value="ABC_TRANSPORTER_1"/>
    <property type="match status" value="2"/>
</dbReference>
<evidence type="ECO:0000256" key="9">
    <source>
        <dbReference type="ARBA" id="ARBA00022989"/>
    </source>
</evidence>
<dbReference type="Pfam" id="PF24357">
    <property type="entry name" value="TMD0_ABC"/>
    <property type="match status" value="1"/>
</dbReference>
<dbReference type="FunFam" id="3.40.50.300:FF:000565">
    <property type="entry name" value="ABC bile acid transporter"/>
    <property type="match status" value="1"/>
</dbReference>
<feature type="transmembrane region" description="Helical" evidence="12">
    <location>
        <begin position="392"/>
        <end position="416"/>
    </location>
</feature>
<keyword evidence="5" id="KW-0677">Repeat</keyword>
<dbReference type="FunFam" id="1.20.1560.10:FF:000078">
    <property type="entry name" value="Unplaced genomic scaffold supercont1.1, whole genome shotgun sequence"/>
    <property type="match status" value="1"/>
</dbReference>
<keyword evidence="3" id="KW-0813">Transport</keyword>
<dbReference type="FunFam" id="3.40.50.300:FF:000450">
    <property type="entry name" value="ABC transporter C family member 2"/>
    <property type="match status" value="1"/>
</dbReference>
<dbReference type="CDD" id="cd03250">
    <property type="entry name" value="ABCC_MRP_domain1"/>
    <property type="match status" value="1"/>
</dbReference>
<dbReference type="GO" id="GO:0000329">
    <property type="term" value="C:fungal-type vacuole membrane"/>
    <property type="evidence" value="ECO:0007669"/>
    <property type="project" value="UniProtKB-ARBA"/>
</dbReference>
<feature type="domain" description="ABC transporter" evidence="13">
    <location>
        <begin position="683"/>
        <end position="906"/>
    </location>
</feature>
<dbReference type="GO" id="GO:0140359">
    <property type="term" value="F:ABC-type transporter activity"/>
    <property type="evidence" value="ECO:0007669"/>
    <property type="project" value="InterPro"/>
</dbReference>
<feature type="transmembrane region" description="Helical" evidence="12">
    <location>
        <begin position="153"/>
        <end position="176"/>
    </location>
</feature>
<feature type="transmembrane region" description="Helical" evidence="12">
    <location>
        <begin position="612"/>
        <end position="634"/>
    </location>
</feature>
<evidence type="ECO:0000256" key="3">
    <source>
        <dbReference type="ARBA" id="ARBA00022448"/>
    </source>
</evidence>
<keyword evidence="7" id="KW-0067">ATP-binding</keyword>
<dbReference type="CDD" id="cd03244">
    <property type="entry name" value="ABCC_MRP_domain2"/>
    <property type="match status" value="1"/>
</dbReference>
<dbReference type="InterPro" id="IPR003593">
    <property type="entry name" value="AAA+_ATPase"/>
</dbReference>
<keyword evidence="8" id="KW-1278">Translocase</keyword>
<feature type="transmembrane region" description="Helical" evidence="12">
    <location>
        <begin position="474"/>
        <end position="492"/>
    </location>
</feature>
<dbReference type="Pfam" id="PF00005">
    <property type="entry name" value="ABC_tran"/>
    <property type="match status" value="2"/>
</dbReference>
<evidence type="ECO:0000313" key="16">
    <source>
        <dbReference type="Proteomes" id="UP001355207"/>
    </source>
</evidence>
<evidence type="ECO:0000256" key="10">
    <source>
        <dbReference type="ARBA" id="ARBA00023136"/>
    </source>
</evidence>
<dbReference type="CDD" id="cd18579">
    <property type="entry name" value="ABC_6TM_ABCC_D1"/>
    <property type="match status" value="1"/>
</dbReference>
<dbReference type="Gene3D" id="1.20.1560.10">
    <property type="entry name" value="ABC transporter type 1, transmembrane domain"/>
    <property type="match status" value="2"/>
</dbReference>
<dbReference type="FunFam" id="1.20.1560.10:FF:000010">
    <property type="entry name" value="Multidrug resistance-associated ABC transporter"/>
    <property type="match status" value="1"/>
</dbReference>
<evidence type="ECO:0000256" key="4">
    <source>
        <dbReference type="ARBA" id="ARBA00022692"/>
    </source>
</evidence>
<proteinExistence type="inferred from homology"/>
<dbReference type="RefSeq" id="XP_066074876.1">
    <property type="nucleotide sequence ID" value="XM_066218779.1"/>
</dbReference>
<dbReference type="SMART" id="SM00382">
    <property type="entry name" value="AAA"/>
    <property type="match status" value="2"/>
</dbReference>
<evidence type="ECO:0000256" key="12">
    <source>
        <dbReference type="SAM" id="Phobius"/>
    </source>
</evidence>
<feature type="region of interest" description="Disordered" evidence="11">
    <location>
        <begin position="911"/>
        <end position="950"/>
    </location>
</feature>
<keyword evidence="16" id="KW-1185">Reference proteome</keyword>
<dbReference type="InterPro" id="IPR003439">
    <property type="entry name" value="ABC_transporter-like_ATP-bd"/>
</dbReference>
<evidence type="ECO:0000259" key="13">
    <source>
        <dbReference type="PROSITE" id="PS50893"/>
    </source>
</evidence>
<protein>
    <recommendedName>
        <fullName evidence="17">Metal resistance protein ycf1</fullName>
    </recommendedName>
</protein>
<feature type="transmembrane region" description="Helical" evidence="12">
    <location>
        <begin position="196"/>
        <end position="214"/>
    </location>
</feature>
<feature type="compositionally biased region" description="Acidic residues" evidence="11">
    <location>
        <begin position="236"/>
        <end position="248"/>
    </location>
</feature>